<dbReference type="Pfam" id="PF01479">
    <property type="entry name" value="S4"/>
    <property type="match status" value="1"/>
</dbReference>
<comment type="caution">
    <text evidence="4">The sequence shown here is derived from an EMBL/GenBank/DDBJ whole genome shotgun (WGS) entry which is preliminary data.</text>
</comment>
<dbReference type="AlphaFoldDB" id="A0AAW9RC32"/>
<dbReference type="CDD" id="cd00165">
    <property type="entry name" value="S4"/>
    <property type="match status" value="1"/>
</dbReference>
<proteinExistence type="predicted"/>
<feature type="domain" description="RNA-binding S4" evidence="3">
    <location>
        <begin position="5"/>
        <end position="68"/>
    </location>
</feature>
<evidence type="ECO:0000259" key="3">
    <source>
        <dbReference type="SMART" id="SM00363"/>
    </source>
</evidence>
<reference evidence="4 5" key="1">
    <citation type="submission" date="2024-02" db="EMBL/GenBank/DDBJ databases">
        <title>A novel Wenzhouxiangellaceae bacterium, isolated from coastal sediments.</title>
        <authorList>
            <person name="Du Z.-J."/>
            <person name="Ye Y.-Q."/>
            <person name="Zhang X.-Y."/>
        </authorList>
    </citation>
    <scope>NUCLEOTIDE SEQUENCE [LARGE SCALE GENOMIC DNA]</scope>
    <source>
        <strain evidence="4 5">CH-27</strain>
    </source>
</reference>
<dbReference type="PROSITE" id="PS50889">
    <property type="entry name" value="S4"/>
    <property type="match status" value="1"/>
</dbReference>
<dbReference type="InterPro" id="IPR002942">
    <property type="entry name" value="S4_RNA-bd"/>
</dbReference>
<dbReference type="SUPFAM" id="SSF55174">
    <property type="entry name" value="Alpha-L RNA-binding motif"/>
    <property type="match status" value="1"/>
</dbReference>
<evidence type="ECO:0000256" key="2">
    <source>
        <dbReference type="SAM" id="MobiDB-lite"/>
    </source>
</evidence>
<name>A0AAW9RC32_9GAMM</name>
<keyword evidence="5" id="KW-1185">Reference proteome</keyword>
<accession>A0AAW9RC32</accession>
<gene>
    <name evidence="4" type="ORF">V3330_08055</name>
</gene>
<dbReference type="EMBL" id="JAZHOG010000004">
    <property type="protein sequence ID" value="MEJ8567577.1"/>
    <property type="molecule type" value="Genomic_DNA"/>
</dbReference>
<sequence>MTDSVRLDKWLWAARFFRTRGLAREAVLGGRVRVDGHRVKPGRAIRSGDGLTVQRGETLFEVTVRDIGGRRVSADRVSEKYEEDPASIERRERQAQERRDARAERGERPRRPDKRQRRQIVSFTRRQK</sequence>
<dbReference type="GO" id="GO:0003723">
    <property type="term" value="F:RNA binding"/>
    <property type="evidence" value="ECO:0007669"/>
    <property type="project" value="UniProtKB-KW"/>
</dbReference>
<organism evidence="4 5">
    <name type="scientific">Elongatibacter sediminis</name>
    <dbReference type="NCBI Taxonomy" id="3119006"/>
    <lineage>
        <taxon>Bacteria</taxon>
        <taxon>Pseudomonadati</taxon>
        <taxon>Pseudomonadota</taxon>
        <taxon>Gammaproteobacteria</taxon>
        <taxon>Chromatiales</taxon>
        <taxon>Wenzhouxiangellaceae</taxon>
        <taxon>Elongatibacter</taxon>
    </lineage>
</organism>
<dbReference type="Gene3D" id="3.10.290.10">
    <property type="entry name" value="RNA-binding S4 domain"/>
    <property type="match status" value="1"/>
</dbReference>
<dbReference type="SMART" id="SM00363">
    <property type="entry name" value="S4"/>
    <property type="match status" value="1"/>
</dbReference>
<dbReference type="RefSeq" id="WP_354694894.1">
    <property type="nucleotide sequence ID" value="NZ_JAZHOG010000004.1"/>
</dbReference>
<keyword evidence="1" id="KW-0694">RNA-binding</keyword>
<feature type="region of interest" description="Disordered" evidence="2">
    <location>
        <begin position="73"/>
        <end position="128"/>
    </location>
</feature>
<protein>
    <submittedName>
        <fullName evidence="4">S4 domain-containing protein</fullName>
    </submittedName>
</protein>
<evidence type="ECO:0000256" key="1">
    <source>
        <dbReference type="PROSITE-ProRule" id="PRU00182"/>
    </source>
</evidence>
<evidence type="ECO:0000313" key="5">
    <source>
        <dbReference type="Proteomes" id="UP001359886"/>
    </source>
</evidence>
<evidence type="ECO:0000313" key="4">
    <source>
        <dbReference type="EMBL" id="MEJ8567577.1"/>
    </source>
</evidence>
<dbReference type="Proteomes" id="UP001359886">
    <property type="component" value="Unassembled WGS sequence"/>
</dbReference>
<feature type="compositionally biased region" description="Basic and acidic residues" evidence="2">
    <location>
        <begin position="87"/>
        <end position="110"/>
    </location>
</feature>
<dbReference type="InterPro" id="IPR036986">
    <property type="entry name" value="S4_RNA-bd_sf"/>
</dbReference>